<reference evidence="1 2" key="1">
    <citation type="submission" date="2015-02" db="EMBL/GenBank/DDBJ databases">
        <title>Single-cell genomics of uncultivated deep-branching MTB reveals a conserved set of magnetosome genes.</title>
        <authorList>
            <person name="Kolinko S."/>
            <person name="Richter M."/>
            <person name="Glockner F.O."/>
            <person name="Brachmann A."/>
            <person name="Schuler D."/>
        </authorList>
    </citation>
    <scope>NUCLEOTIDE SEQUENCE [LARGE SCALE GENOMIC DNA]</scope>
    <source>
        <strain evidence="1">TM-1</strain>
    </source>
</reference>
<dbReference type="AlphaFoldDB" id="A0A0F3GQU1"/>
<accession>A0A0F3GQU1</accession>
<comment type="caution">
    <text evidence="1">The sequence shown here is derived from an EMBL/GenBank/DDBJ whole genome shotgun (WGS) entry which is preliminary data.</text>
</comment>
<evidence type="ECO:0000313" key="2">
    <source>
        <dbReference type="Proteomes" id="UP000033423"/>
    </source>
</evidence>
<dbReference type="EMBL" id="LACI01002062">
    <property type="protein sequence ID" value="KJU83053.1"/>
    <property type="molecule type" value="Genomic_DNA"/>
</dbReference>
<name>A0A0F3GQU1_9BACT</name>
<keyword evidence="2" id="KW-1185">Reference proteome</keyword>
<gene>
    <name evidence="1" type="ORF">MBAV_004753</name>
</gene>
<protein>
    <submittedName>
        <fullName evidence="1">Uncharacterized protein</fullName>
    </submittedName>
</protein>
<proteinExistence type="predicted"/>
<evidence type="ECO:0000313" key="1">
    <source>
        <dbReference type="EMBL" id="KJU83053.1"/>
    </source>
</evidence>
<organism evidence="1 2">
    <name type="scientific">Candidatus Magnetobacterium bavaricum</name>
    <dbReference type="NCBI Taxonomy" id="29290"/>
    <lineage>
        <taxon>Bacteria</taxon>
        <taxon>Pseudomonadati</taxon>
        <taxon>Nitrospirota</taxon>
        <taxon>Thermodesulfovibrionia</taxon>
        <taxon>Thermodesulfovibrionales</taxon>
        <taxon>Candidatus Magnetobacteriaceae</taxon>
        <taxon>Candidatus Magnetobacterium</taxon>
    </lineage>
</organism>
<dbReference type="Proteomes" id="UP000033423">
    <property type="component" value="Unassembled WGS sequence"/>
</dbReference>
<sequence>MSPNLLKDELTDIKEVIMIYDLNEAKRKIVELSTVQKNLWKVFNLGEIKETMALHNSS</sequence>